<gene>
    <name evidence="1" type="ORF">HYPDE_34783</name>
</gene>
<dbReference type="KEGG" id="hdt:HYPDE_34783"/>
<accession>N0B6J6</accession>
<keyword evidence="2" id="KW-1185">Reference proteome</keyword>
<dbReference type="Proteomes" id="UP000005952">
    <property type="component" value="Chromosome"/>
</dbReference>
<dbReference type="EMBL" id="CP005587">
    <property type="protein sequence ID" value="AGK58628.1"/>
    <property type="molecule type" value="Genomic_DNA"/>
</dbReference>
<proteinExistence type="predicted"/>
<dbReference type="HOGENOM" id="CLU_2464860_0_0_5"/>
<dbReference type="RefSeq" id="WP_015598651.1">
    <property type="nucleotide sequence ID" value="NC_021172.1"/>
</dbReference>
<evidence type="ECO:0000313" key="2">
    <source>
        <dbReference type="Proteomes" id="UP000005952"/>
    </source>
</evidence>
<dbReference type="STRING" id="670307.HYPDE_34783"/>
<evidence type="ECO:0000313" key="1">
    <source>
        <dbReference type="EMBL" id="AGK58628.1"/>
    </source>
</evidence>
<dbReference type="AlphaFoldDB" id="N0B6J6"/>
<sequence length="88" mass="9781">MDFEDGGKLGIDLAALYMRLRDELGHDHSGMDPNDRTRAPIAMAILAYADTGIANVHDIEVSVRRVFRLPGQTINRPPFRSFISGNRA</sequence>
<organism evidence="1 2">
    <name type="scientific">Hyphomicrobium denitrificans 1NES1</name>
    <dbReference type="NCBI Taxonomy" id="670307"/>
    <lineage>
        <taxon>Bacteria</taxon>
        <taxon>Pseudomonadati</taxon>
        <taxon>Pseudomonadota</taxon>
        <taxon>Alphaproteobacteria</taxon>
        <taxon>Hyphomicrobiales</taxon>
        <taxon>Hyphomicrobiaceae</taxon>
        <taxon>Hyphomicrobium</taxon>
    </lineage>
</organism>
<name>N0B6J6_9HYPH</name>
<reference evidence="1 2" key="1">
    <citation type="journal article" date="2013" name="Genome Announc.">
        <title>Genome sequences for three denitrifying bacterial strains isolated from a uranium- and nitrate-contaminated subsurface environment.</title>
        <authorList>
            <person name="Venkatramanan R."/>
            <person name="Prakash O."/>
            <person name="Woyke T."/>
            <person name="Chain P."/>
            <person name="Goodwin L.A."/>
            <person name="Watson D."/>
            <person name="Brooks S."/>
            <person name="Kostka J.E."/>
            <person name="Green S.J."/>
        </authorList>
    </citation>
    <scope>NUCLEOTIDE SEQUENCE [LARGE SCALE GENOMIC DNA]</scope>
    <source>
        <strain evidence="1 2">1NES1</strain>
    </source>
</reference>
<protein>
    <submittedName>
        <fullName evidence="1">Uncharacterized protein</fullName>
    </submittedName>
</protein>
<dbReference type="OrthoDB" id="7355300at2"/>